<dbReference type="InterPro" id="IPR045063">
    <property type="entry name" value="Dynamin_N"/>
</dbReference>
<dbReference type="InterPro" id="IPR027417">
    <property type="entry name" value="P-loop_NTPase"/>
</dbReference>
<dbReference type="PANTHER" id="PTHR43681">
    <property type="entry name" value="TRANSMEMBRANE GTPASE FZO"/>
    <property type="match status" value="1"/>
</dbReference>
<protein>
    <submittedName>
        <fullName evidence="2">Dynamin family protein</fullName>
    </submittedName>
</protein>
<dbReference type="EMBL" id="SMCO01000011">
    <property type="protein sequence ID" value="TCV84730.1"/>
    <property type="molecule type" value="Genomic_DNA"/>
</dbReference>
<dbReference type="InterPro" id="IPR051943">
    <property type="entry name" value="TRAFAC_Dynamin-like_GTPase"/>
</dbReference>
<evidence type="ECO:0000259" key="1">
    <source>
        <dbReference type="Pfam" id="PF00350"/>
    </source>
</evidence>
<dbReference type="Pfam" id="PF00350">
    <property type="entry name" value="Dynamin_N"/>
    <property type="match status" value="1"/>
</dbReference>
<sequence length="653" mass="74325">MTNDNLVAQFEAYGAWRTNLSGSINDYRNWLNEQELNDAQTDLRIQHLLDRLSEDKLNVAFVAEFSRGKSELINAIFFAGYKQRLLPSSAGRTTMCPTELLYDASRESSIQLLPIETRGTDTTTTEYKRYPEEWHTVALDTTSSDGMLVAFQQVSETKRVSLEEAKNFGLYDENDQDSMLSVHDDGTVDVPAWRHAIINFPHPLLKQGLVILDTPGLNAIGTEPELTLNLLPNAHAVLFILAADTGVTKSDIEVWRHHIGNVQGRQKGRLVVLNKIDGLWDELKNQDQIDAELTKQINTSAELLGLSPSQVFPVSAQKGLLAKVNDDEALLVKSRLPELEKALSEELIPSKQEIVRDNTQSEVDDLIHSTQSILEARMANIHEQLEELKSLRGKNEDVIEHMMSKVKKDKEYFEKGLQRFQALRSVFSQQTNILFTHLGMESLKDEVKSTRMAMVNSRFTKGIREAMNNFFKNVNGSFGKSAEQIEEIKTMMNAMYQKFSEEHGLNSITPAPFSTMKYVKEIGRLEKTYNEHFSTMAMLTNEQYSLTSKFFETMASRVVHVYEVANRDVENWLKAVMSPMETQVREHQLQLRRRLESIKRIHKATDTLEDRISELEHMNGSVNTQLTDLKILHRQVENMLANAQNEELMASAG</sequence>
<keyword evidence="3" id="KW-1185">Reference proteome</keyword>
<evidence type="ECO:0000313" key="3">
    <source>
        <dbReference type="Proteomes" id="UP000295367"/>
    </source>
</evidence>
<evidence type="ECO:0000313" key="2">
    <source>
        <dbReference type="EMBL" id="TCV84730.1"/>
    </source>
</evidence>
<dbReference type="Proteomes" id="UP000295367">
    <property type="component" value="Unassembled WGS sequence"/>
</dbReference>
<dbReference type="Gene3D" id="3.40.50.300">
    <property type="entry name" value="P-loop containing nucleotide triphosphate hydrolases"/>
    <property type="match status" value="1"/>
</dbReference>
<reference evidence="2 3" key="1">
    <citation type="submission" date="2019-03" db="EMBL/GenBank/DDBJ databases">
        <title>Genomic Encyclopedia of Type Strains, Phase IV (KMG-IV): sequencing the most valuable type-strain genomes for metagenomic binning, comparative biology and taxonomic classification.</title>
        <authorList>
            <person name="Goeker M."/>
        </authorList>
    </citation>
    <scope>NUCLEOTIDE SEQUENCE [LARGE SCALE GENOMIC DNA]</scope>
    <source>
        <strain evidence="2 3">DSM 100309</strain>
    </source>
</reference>
<dbReference type="AlphaFoldDB" id="A0A4R3XZF5"/>
<gene>
    <name evidence="2" type="ORF">EDC63_11176</name>
</gene>
<dbReference type="OrthoDB" id="5295100at2"/>
<dbReference type="RefSeq" id="WP_124946196.1">
    <property type="nucleotide sequence ID" value="NZ_BHVT01000027.1"/>
</dbReference>
<comment type="caution">
    <text evidence="2">The sequence shown here is derived from an EMBL/GenBank/DDBJ whole genome shotgun (WGS) entry which is preliminary data.</text>
</comment>
<dbReference type="PANTHER" id="PTHR43681:SF1">
    <property type="entry name" value="SARCALUMENIN"/>
    <property type="match status" value="1"/>
</dbReference>
<dbReference type="SUPFAM" id="SSF52540">
    <property type="entry name" value="P-loop containing nucleoside triphosphate hydrolases"/>
    <property type="match status" value="1"/>
</dbReference>
<feature type="domain" description="Dynamin N-terminal" evidence="1">
    <location>
        <begin position="59"/>
        <end position="275"/>
    </location>
</feature>
<organism evidence="2 3">
    <name type="scientific">Sulfurirhabdus autotrophica</name>
    <dbReference type="NCBI Taxonomy" id="1706046"/>
    <lineage>
        <taxon>Bacteria</taxon>
        <taxon>Pseudomonadati</taxon>
        <taxon>Pseudomonadota</taxon>
        <taxon>Betaproteobacteria</taxon>
        <taxon>Nitrosomonadales</taxon>
        <taxon>Sulfuricellaceae</taxon>
        <taxon>Sulfurirhabdus</taxon>
    </lineage>
</organism>
<accession>A0A4R3XZF5</accession>
<proteinExistence type="predicted"/>
<name>A0A4R3XZF5_9PROT</name>